<comment type="cofactor">
    <cofactor evidence="1">
        <name>a divalent metal cation</name>
        <dbReference type="ChEBI" id="CHEBI:60240"/>
    </cofactor>
</comment>
<dbReference type="GO" id="GO:0008270">
    <property type="term" value="F:zinc ion binding"/>
    <property type="evidence" value="ECO:0007669"/>
    <property type="project" value="UniProtKB-KW"/>
</dbReference>
<gene>
    <name evidence="9" type="primary">LOC117651080</name>
</gene>
<evidence type="ECO:0000313" key="9">
    <source>
        <dbReference type="RefSeq" id="XP_034250714.1"/>
    </source>
</evidence>
<dbReference type="PANTHER" id="PTHR23080">
    <property type="entry name" value="THAP DOMAIN PROTEIN"/>
    <property type="match status" value="1"/>
</dbReference>
<dbReference type="PROSITE" id="PS50950">
    <property type="entry name" value="ZF_THAP"/>
    <property type="match status" value="2"/>
</dbReference>
<accession>A0A6P9A060</accession>
<feature type="domain" description="THAP-type" evidence="7">
    <location>
        <begin position="95"/>
        <end position="173"/>
    </location>
</feature>
<keyword evidence="4" id="KW-0862">Zinc</keyword>
<protein>
    <submittedName>
        <fullName evidence="9">Uncharacterized protein LOC117651080</fullName>
    </submittedName>
</protein>
<sequence length="635" mass="70858">METVSVKRNKSMKWCTVIGCTSHGGSMFLFPKNEEQQLQWARACRIVKDVTNFIYICSRHFNEDDLIATASGMRLRKGAVPSKHLPSEDSVIVKKPGTRSCIVKGCSYGLRQDDTIHKFPQCKLRQEEWKAAVQADFVSVSTRICSRHFEPTDFKILSNGKKMLTSSAFPTLHLPGADNDTGCQGDECLSSNEWRAICKKCQAAGGEETGDLQIVSDVEDSVSGSDAEGGGLDQDQEELPISDVIGEIRESVFSGLTGPESAEVNSVLSHFADNKNEASTSVLDFESMLKELNLSEKETRIGQEVCPLSPSESQGALVDCGTQTDLSLIHFNLLDLLQTDVQCKSFLGVDLRMLNSLAGMCQRFKPVSHNSAMTMKERVAMVLCKLYLNISFECLAILFGVSRQVCSHTFSPTVQLMHCLMDVLIRWPSKEETLKNMPACFKKFKDTRVVLDCTEIPVDSPQCLQCRIRMYSHYKGRLTIKLLLGVSPSGLIIYRSKCYGGKASDQKIFAEGTLITENILEPFSDAVMVDKGFKIDKVVEERNIKMHRPPFVRKKMPLTEQAANFNVAVAVARVHVERVIQRMKLFRILSDKIPWYVVPDIDAIFTVVCALVNVSSPVLAKERFLTQADCDHMNK</sequence>
<keyword evidence="3 6" id="KW-0863">Zinc-finger</keyword>
<dbReference type="SMART" id="SM00692">
    <property type="entry name" value="DM3"/>
    <property type="match status" value="2"/>
</dbReference>
<evidence type="ECO:0000256" key="4">
    <source>
        <dbReference type="ARBA" id="ARBA00022833"/>
    </source>
</evidence>
<dbReference type="SUPFAM" id="SSF57716">
    <property type="entry name" value="Glucocorticoid receptor-like (DNA-binding domain)"/>
    <property type="match status" value="2"/>
</dbReference>
<keyword evidence="8" id="KW-1185">Reference proteome</keyword>
<evidence type="ECO:0000256" key="2">
    <source>
        <dbReference type="ARBA" id="ARBA00022723"/>
    </source>
</evidence>
<keyword evidence="5 6" id="KW-0238">DNA-binding</keyword>
<dbReference type="Proteomes" id="UP000515158">
    <property type="component" value="Unplaced"/>
</dbReference>
<dbReference type="AlphaFoldDB" id="A0A6P9A060"/>
<dbReference type="Gene3D" id="6.20.210.20">
    <property type="entry name" value="THAP domain"/>
    <property type="match status" value="2"/>
</dbReference>
<dbReference type="InterPro" id="IPR027805">
    <property type="entry name" value="Transposase_HTH_dom"/>
</dbReference>
<organism evidence="9">
    <name type="scientific">Thrips palmi</name>
    <name type="common">Melon thrips</name>
    <dbReference type="NCBI Taxonomy" id="161013"/>
    <lineage>
        <taxon>Eukaryota</taxon>
        <taxon>Metazoa</taxon>
        <taxon>Ecdysozoa</taxon>
        <taxon>Arthropoda</taxon>
        <taxon>Hexapoda</taxon>
        <taxon>Insecta</taxon>
        <taxon>Pterygota</taxon>
        <taxon>Neoptera</taxon>
        <taxon>Paraneoptera</taxon>
        <taxon>Thysanoptera</taxon>
        <taxon>Terebrantia</taxon>
        <taxon>Thripoidea</taxon>
        <taxon>Thripidae</taxon>
        <taxon>Thrips</taxon>
    </lineage>
</organism>
<reference evidence="9" key="1">
    <citation type="submission" date="2025-08" db="UniProtKB">
        <authorList>
            <consortium name="RefSeq"/>
        </authorList>
    </citation>
    <scope>IDENTIFICATION</scope>
    <source>
        <tissue evidence="9">Total insect</tissue>
    </source>
</reference>
<feature type="domain" description="THAP-type" evidence="7">
    <location>
        <begin position="12"/>
        <end position="84"/>
    </location>
</feature>
<dbReference type="SMART" id="SM00980">
    <property type="entry name" value="THAP"/>
    <property type="match status" value="2"/>
</dbReference>
<dbReference type="GO" id="GO:0003677">
    <property type="term" value="F:DNA binding"/>
    <property type="evidence" value="ECO:0007669"/>
    <property type="project" value="UniProtKB-UniRule"/>
</dbReference>
<evidence type="ECO:0000256" key="3">
    <source>
        <dbReference type="ARBA" id="ARBA00022771"/>
    </source>
</evidence>
<evidence type="ECO:0000256" key="5">
    <source>
        <dbReference type="ARBA" id="ARBA00023125"/>
    </source>
</evidence>
<keyword evidence="2" id="KW-0479">Metal-binding</keyword>
<dbReference type="InParanoid" id="A0A6P9A060"/>
<dbReference type="InterPro" id="IPR006612">
    <property type="entry name" value="THAP_Znf"/>
</dbReference>
<name>A0A6P9A060_THRPL</name>
<dbReference type="OrthoDB" id="5982876at2759"/>
<dbReference type="InterPro" id="IPR027806">
    <property type="entry name" value="HARBI1_dom"/>
</dbReference>
<dbReference type="PANTHER" id="PTHR23080:SF141">
    <property type="entry name" value="TRANSPOSASE HELIX-TURN-HELIX DOMAIN-CONTAINING PROTEIN"/>
    <property type="match status" value="1"/>
</dbReference>
<evidence type="ECO:0000313" key="8">
    <source>
        <dbReference type="Proteomes" id="UP000515158"/>
    </source>
</evidence>
<proteinExistence type="predicted"/>
<dbReference type="Pfam" id="PF05485">
    <property type="entry name" value="THAP"/>
    <property type="match status" value="2"/>
</dbReference>
<dbReference type="GeneID" id="117651080"/>
<dbReference type="KEGG" id="tpal:117651080"/>
<evidence type="ECO:0000259" key="7">
    <source>
        <dbReference type="PROSITE" id="PS50950"/>
    </source>
</evidence>
<evidence type="ECO:0000256" key="6">
    <source>
        <dbReference type="PROSITE-ProRule" id="PRU00309"/>
    </source>
</evidence>
<evidence type="ECO:0000256" key="1">
    <source>
        <dbReference type="ARBA" id="ARBA00001968"/>
    </source>
</evidence>
<dbReference type="Pfam" id="PF13359">
    <property type="entry name" value="DDE_Tnp_4"/>
    <property type="match status" value="1"/>
</dbReference>
<dbReference type="Pfam" id="PF13613">
    <property type="entry name" value="HTH_Tnp_4"/>
    <property type="match status" value="1"/>
</dbReference>
<dbReference type="RefSeq" id="XP_034250714.1">
    <property type="nucleotide sequence ID" value="XM_034394823.1"/>
</dbReference>
<dbReference type="InterPro" id="IPR038441">
    <property type="entry name" value="THAP_Znf_sf"/>
</dbReference>